<dbReference type="Pfam" id="PF17092">
    <property type="entry name" value="PCB_OB"/>
    <property type="match status" value="1"/>
</dbReference>
<comment type="similarity">
    <text evidence="4">In the C-terminal section; belongs to the transpeptidase family.</text>
</comment>
<keyword evidence="13" id="KW-0808">Transferase</keyword>
<comment type="catalytic activity">
    <reaction evidence="26">
        <text>[GlcNAc-(1-&gt;4)-Mur2Ac(oyl-L-Ala-gamma-D-Glu-L-Lys-D-Ala-D-Ala)](n)-di-trans,octa-cis-undecaprenyl diphosphate + beta-D-GlcNAc-(1-&gt;4)-Mur2Ac(oyl-L-Ala-gamma-D-Glu-L-Lys-D-Ala-D-Ala)-di-trans,octa-cis-undecaprenyl diphosphate = [GlcNAc-(1-&gt;4)-Mur2Ac(oyl-L-Ala-gamma-D-Glu-L-Lys-D-Ala-D-Ala)](n+1)-di-trans,octa-cis-undecaprenyl diphosphate + di-trans,octa-cis-undecaprenyl diphosphate + H(+)</text>
        <dbReference type="Rhea" id="RHEA:23708"/>
        <dbReference type="Rhea" id="RHEA-COMP:9602"/>
        <dbReference type="Rhea" id="RHEA-COMP:9603"/>
        <dbReference type="ChEBI" id="CHEBI:15378"/>
        <dbReference type="ChEBI" id="CHEBI:58405"/>
        <dbReference type="ChEBI" id="CHEBI:60033"/>
        <dbReference type="ChEBI" id="CHEBI:78435"/>
        <dbReference type="EC" id="2.4.99.28"/>
    </reaction>
</comment>
<evidence type="ECO:0000256" key="2">
    <source>
        <dbReference type="ARBA" id="ARBA00004249"/>
    </source>
</evidence>
<dbReference type="SUPFAM" id="SSF53955">
    <property type="entry name" value="Lysozyme-like"/>
    <property type="match status" value="1"/>
</dbReference>
<dbReference type="UniPathway" id="UPA00219"/>
<evidence type="ECO:0000313" key="33">
    <source>
        <dbReference type="Proteomes" id="UP000078070"/>
    </source>
</evidence>
<evidence type="ECO:0000256" key="12">
    <source>
        <dbReference type="ARBA" id="ARBA00022676"/>
    </source>
</evidence>
<evidence type="ECO:0000256" key="14">
    <source>
        <dbReference type="ARBA" id="ARBA00022692"/>
    </source>
</evidence>
<feature type="domain" description="Penicillin-binding protein transpeptidase" evidence="29">
    <location>
        <begin position="427"/>
        <end position="689"/>
    </location>
</feature>
<evidence type="ECO:0000256" key="15">
    <source>
        <dbReference type="ARBA" id="ARBA00022801"/>
    </source>
</evidence>
<evidence type="ECO:0000259" key="30">
    <source>
        <dbReference type="Pfam" id="PF00912"/>
    </source>
</evidence>
<reference evidence="32 33" key="2">
    <citation type="journal article" date="2018" name="Int. J. Syst. Evol. Microbiol.">
        <title>Marinobacterium aestuarii sp. nov., a benzene-degrading marine bacterium isolated from estuary sediment.</title>
        <authorList>
            <person name="Bae S.S."/>
            <person name="Jung J."/>
            <person name="Chung D."/>
            <person name="Baek K."/>
        </authorList>
    </citation>
    <scope>NUCLEOTIDE SEQUENCE [LARGE SCALE GENOMIC DNA]</scope>
    <source>
        <strain evidence="32 33">ST58-10</strain>
    </source>
</reference>
<dbReference type="InterPro" id="IPR036950">
    <property type="entry name" value="PBP_transglycosylase"/>
</dbReference>
<dbReference type="InterPro" id="IPR023346">
    <property type="entry name" value="Lysozyme-like_dom_sf"/>
</dbReference>
<evidence type="ECO:0000256" key="24">
    <source>
        <dbReference type="ARBA" id="ARBA00034000"/>
    </source>
</evidence>
<dbReference type="PANTHER" id="PTHR32282">
    <property type="entry name" value="BINDING PROTEIN TRANSPEPTIDASE, PUTATIVE-RELATED"/>
    <property type="match status" value="1"/>
</dbReference>
<dbReference type="GO" id="GO:0030288">
    <property type="term" value="C:outer membrane-bounded periplasmic space"/>
    <property type="evidence" value="ECO:0007669"/>
    <property type="project" value="TreeGrafter"/>
</dbReference>
<keyword evidence="18" id="KW-0573">Peptidoglycan synthesis</keyword>
<evidence type="ECO:0000256" key="3">
    <source>
        <dbReference type="ARBA" id="ARBA00004752"/>
    </source>
</evidence>
<dbReference type="InterPro" id="IPR012338">
    <property type="entry name" value="Beta-lactam/transpept-like"/>
</dbReference>
<reference evidence="33" key="1">
    <citation type="submission" date="2016-05" db="EMBL/GenBank/DDBJ databases">
        <authorList>
            <person name="Baek K."/>
            <person name="Yang S.-J."/>
        </authorList>
    </citation>
    <scope>NUCLEOTIDE SEQUENCE [LARGE SCALE GENOMIC DNA]</scope>
    <source>
        <strain evidence="33">ST58-10</strain>
    </source>
</reference>
<evidence type="ECO:0000256" key="8">
    <source>
        <dbReference type="ARBA" id="ARBA00022475"/>
    </source>
</evidence>
<keyword evidence="9" id="KW-0997">Cell inner membrane</keyword>
<evidence type="ECO:0000256" key="16">
    <source>
        <dbReference type="ARBA" id="ARBA00022960"/>
    </source>
</evidence>
<evidence type="ECO:0000256" key="28">
    <source>
        <dbReference type="SAM" id="Phobius"/>
    </source>
</evidence>
<dbReference type="GO" id="GO:0009002">
    <property type="term" value="F:serine-type D-Ala-D-Ala carboxypeptidase activity"/>
    <property type="evidence" value="ECO:0007669"/>
    <property type="project" value="UniProtKB-EC"/>
</dbReference>
<dbReference type="Pfam" id="PF00912">
    <property type="entry name" value="Transgly"/>
    <property type="match status" value="1"/>
</dbReference>
<dbReference type="GO" id="GO:0008658">
    <property type="term" value="F:penicillin binding"/>
    <property type="evidence" value="ECO:0007669"/>
    <property type="project" value="InterPro"/>
</dbReference>
<dbReference type="GO" id="GO:0008360">
    <property type="term" value="P:regulation of cell shape"/>
    <property type="evidence" value="ECO:0007669"/>
    <property type="project" value="UniProtKB-KW"/>
</dbReference>
<name>A0A1A9ETW8_9GAMM</name>
<keyword evidence="33" id="KW-1185">Reference proteome</keyword>
<dbReference type="OrthoDB" id="9766909at2"/>
<comment type="pathway">
    <text evidence="3">Cell wall biogenesis; peptidoglycan biosynthesis.</text>
</comment>
<dbReference type="AlphaFoldDB" id="A0A1A9ETW8"/>
<feature type="domain" description="Glycosyl transferase family 51" evidence="30">
    <location>
        <begin position="59"/>
        <end position="234"/>
    </location>
</feature>
<comment type="pathway">
    <text evidence="27">Glycan biosynthesis.</text>
</comment>
<evidence type="ECO:0000256" key="23">
    <source>
        <dbReference type="ARBA" id="ARBA00023316"/>
    </source>
</evidence>
<dbReference type="Proteomes" id="UP000078070">
    <property type="component" value="Chromosome"/>
</dbReference>
<evidence type="ECO:0000256" key="25">
    <source>
        <dbReference type="ARBA" id="ARBA00044770"/>
    </source>
</evidence>
<dbReference type="STRING" id="1821621.A8C75_01945"/>
<comment type="subcellular location">
    <subcellularLocation>
        <location evidence="2">Cell inner membrane</location>
        <topology evidence="2">Single-pass type II membrane protein</topology>
    </subcellularLocation>
</comment>
<keyword evidence="17" id="KW-0735">Signal-anchor</keyword>
<dbReference type="KEGG" id="mars:A8C75_01945"/>
<dbReference type="EMBL" id="CP015839">
    <property type="protein sequence ID" value="ANG61346.1"/>
    <property type="molecule type" value="Genomic_DNA"/>
</dbReference>
<evidence type="ECO:0000256" key="17">
    <source>
        <dbReference type="ARBA" id="ARBA00022968"/>
    </source>
</evidence>
<comment type="similarity">
    <text evidence="5">In the N-terminal section; belongs to the glycosyltransferase 51 family.</text>
</comment>
<dbReference type="Gene3D" id="3.40.710.10">
    <property type="entry name" value="DD-peptidase/beta-lactamase superfamily"/>
    <property type="match status" value="2"/>
</dbReference>
<evidence type="ECO:0000256" key="5">
    <source>
        <dbReference type="ARBA" id="ARBA00007739"/>
    </source>
</evidence>
<dbReference type="GO" id="GO:0006508">
    <property type="term" value="P:proteolysis"/>
    <property type="evidence" value="ECO:0007669"/>
    <property type="project" value="UniProtKB-KW"/>
</dbReference>
<evidence type="ECO:0000256" key="13">
    <source>
        <dbReference type="ARBA" id="ARBA00022679"/>
    </source>
</evidence>
<keyword evidence="8" id="KW-1003">Cell membrane</keyword>
<evidence type="ECO:0000256" key="10">
    <source>
        <dbReference type="ARBA" id="ARBA00022645"/>
    </source>
</evidence>
<gene>
    <name evidence="32" type="ORF">A8C75_01945</name>
</gene>
<dbReference type="EC" id="3.4.16.4" evidence="6"/>
<dbReference type="FunFam" id="1.10.3810.10:FF:000003">
    <property type="entry name" value="Penicillin-binding protein 1a"/>
    <property type="match status" value="1"/>
</dbReference>
<comment type="catalytic activity">
    <reaction evidence="24">
        <text>Preferential cleavage: (Ac)2-L-Lys-D-Ala-|-D-Ala. Also transpeptidation of peptidyl-alanyl moieties that are N-acyl substituents of D-alanine.</text>
        <dbReference type="EC" id="3.4.16.4"/>
    </reaction>
</comment>
<dbReference type="GO" id="GO:0005886">
    <property type="term" value="C:plasma membrane"/>
    <property type="evidence" value="ECO:0007669"/>
    <property type="project" value="UniProtKB-SubCell"/>
</dbReference>
<evidence type="ECO:0000256" key="19">
    <source>
        <dbReference type="ARBA" id="ARBA00022989"/>
    </source>
</evidence>
<comment type="function">
    <text evidence="1">Cell wall formation. Synthesis of cross-linked peptidoglycan from the lipid intermediates. The enzyme has a penicillin-insensitive transglycosylase N-terminal domain (formation of linear glycan strands) and a penicillin-sensitive transpeptidase C-terminal domain (cross-linking of the peptide subunits).</text>
</comment>
<dbReference type="GO" id="GO:0046677">
    <property type="term" value="P:response to antibiotic"/>
    <property type="evidence" value="ECO:0007669"/>
    <property type="project" value="UniProtKB-KW"/>
</dbReference>
<dbReference type="PANTHER" id="PTHR32282:SF27">
    <property type="entry name" value="PENICILLIN-BINDING PROTEIN 1A"/>
    <property type="match status" value="1"/>
</dbReference>
<dbReference type="Pfam" id="PF00905">
    <property type="entry name" value="Transpeptidase"/>
    <property type="match status" value="1"/>
</dbReference>
<dbReference type="InterPro" id="IPR050396">
    <property type="entry name" value="Glycosyltr_51/Transpeptidase"/>
</dbReference>
<evidence type="ECO:0000256" key="26">
    <source>
        <dbReference type="ARBA" id="ARBA00049902"/>
    </source>
</evidence>
<evidence type="ECO:0000256" key="27">
    <source>
        <dbReference type="ARBA" id="ARBA00060592"/>
    </source>
</evidence>
<evidence type="ECO:0000256" key="4">
    <source>
        <dbReference type="ARBA" id="ARBA00007090"/>
    </source>
</evidence>
<evidence type="ECO:0000256" key="1">
    <source>
        <dbReference type="ARBA" id="ARBA00002624"/>
    </source>
</evidence>
<keyword evidence="19 28" id="KW-1133">Transmembrane helix</keyword>
<evidence type="ECO:0000256" key="6">
    <source>
        <dbReference type="ARBA" id="ARBA00012448"/>
    </source>
</evidence>
<keyword evidence="14 28" id="KW-0812">Transmembrane</keyword>
<dbReference type="GO" id="GO:0009252">
    <property type="term" value="P:peptidoglycan biosynthetic process"/>
    <property type="evidence" value="ECO:0007669"/>
    <property type="project" value="UniProtKB-UniPathway"/>
</dbReference>
<proteinExistence type="inferred from homology"/>
<evidence type="ECO:0000313" key="32">
    <source>
        <dbReference type="EMBL" id="ANG61346.1"/>
    </source>
</evidence>
<keyword evidence="21" id="KW-0046">Antibiotic resistance</keyword>
<accession>A0A1A9ETW8</accession>
<dbReference type="SUPFAM" id="SSF56601">
    <property type="entry name" value="beta-lactamase/transpeptidase-like"/>
    <property type="match status" value="1"/>
</dbReference>
<keyword evidence="20 28" id="KW-0472">Membrane</keyword>
<dbReference type="InterPro" id="IPR001264">
    <property type="entry name" value="Glyco_trans_51"/>
</dbReference>
<keyword evidence="10" id="KW-0121">Carboxypeptidase</keyword>
<keyword evidence="15" id="KW-0378">Hydrolase</keyword>
<keyword evidence="16" id="KW-0133">Cell shape</keyword>
<keyword evidence="12" id="KW-0328">Glycosyltransferase</keyword>
<evidence type="ECO:0000256" key="20">
    <source>
        <dbReference type="ARBA" id="ARBA00023136"/>
    </source>
</evidence>
<feature type="transmembrane region" description="Helical" evidence="28">
    <location>
        <begin position="12"/>
        <end position="33"/>
    </location>
</feature>
<keyword evidence="22" id="KW-0511">Multifunctional enzyme</keyword>
<keyword evidence="23" id="KW-0961">Cell wall biogenesis/degradation</keyword>
<organism evidence="32 33">
    <name type="scientific">Marinobacterium aestuarii</name>
    <dbReference type="NCBI Taxonomy" id="1821621"/>
    <lineage>
        <taxon>Bacteria</taxon>
        <taxon>Pseudomonadati</taxon>
        <taxon>Pseudomonadota</taxon>
        <taxon>Gammaproteobacteria</taxon>
        <taxon>Oceanospirillales</taxon>
        <taxon>Oceanospirillaceae</taxon>
        <taxon>Marinobacterium</taxon>
    </lineage>
</organism>
<evidence type="ECO:0000259" key="29">
    <source>
        <dbReference type="Pfam" id="PF00905"/>
    </source>
</evidence>
<evidence type="ECO:0000256" key="22">
    <source>
        <dbReference type="ARBA" id="ARBA00023268"/>
    </source>
</evidence>
<evidence type="ECO:0000256" key="9">
    <source>
        <dbReference type="ARBA" id="ARBA00022519"/>
    </source>
</evidence>
<dbReference type="EC" id="2.4.99.28" evidence="25"/>
<dbReference type="InterPro" id="IPR001460">
    <property type="entry name" value="PCN-bd_Tpept"/>
</dbReference>
<feature type="domain" description="Penicillin-binding protein OB-like" evidence="31">
    <location>
        <begin position="320"/>
        <end position="425"/>
    </location>
</feature>
<evidence type="ECO:0000256" key="7">
    <source>
        <dbReference type="ARBA" id="ARBA00018638"/>
    </source>
</evidence>
<evidence type="ECO:0000256" key="11">
    <source>
        <dbReference type="ARBA" id="ARBA00022670"/>
    </source>
</evidence>
<protein>
    <recommendedName>
        <fullName evidence="7">Penicillin-binding protein 1A</fullName>
        <ecNumber evidence="25">2.4.99.28</ecNumber>
        <ecNumber evidence="6">3.4.16.4</ecNumber>
    </recommendedName>
</protein>
<dbReference type="InterPro" id="IPR031376">
    <property type="entry name" value="PCB_OB"/>
</dbReference>
<keyword evidence="11" id="KW-0645">Protease</keyword>
<dbReference type="GO" id="GO:0008955">
    <property type="term" value="F:peptidoglycan glycosyltransferase activity"/>
    <property type="evidence" value="ECO:0007669"/>
    <property type="project" value="UniProtKB-EC"/>
</dbReference>
<dbReference type="NCBIfam" id="TIGR02074">
    <property type="entry name" value="PBP_1a_fam"/>
    <property type="match status" value="1"/>
</dbReference>
<evidence type="ECO:0000256" key="18">
    <source>
        <dbReference type="ARBA" id="ARBA00022984"/>
    </source>
</evidence>
<sequence>MGVLISLAKIFVKLALAGLVIVLLAVAGVYYTLAPQLPDVESLREVQFQTPMRIFSSDSKLIAEFGEKRRTPVSYDSIPTDLVRAFQAAEDSRFFEHIGIDFKGLSRAAFQLATSGHIQSGGSTITMQVAKNFFLSRERTFNRKFIEILLALRIERELSKEEIFELYINKIYLGQRAYGIEAAAGVYYGSSIQDLTLAQMATIAGLPKAPSTDNPIRNPQRAIERRNWILQRMHGLGYISDQAFEEASAAPITARYHGADIELDAPYVAEMVRSELFERFDEELYNEGYRVYTTLDSKLQTKATHALQNGLLDYSTRHGYRGPESQLDTALTPDAIAQKLESMTSYANLEPAIVTQVDDKNIQASLKNGESVTVDWDGLKWARKYRSNNSMGATPKKAADILAPGDIVRLYKDTDSWTLSQLPQVQGAFVALDPKDGAIRALSGGFNFNLNKFNRATQAYRQPGSNFKPFIYAAALDNGFTPASMINDAPVVFHDASLGGDWRPQNYSERFYGPTRLREGLYRSRNLVSIRLLRAVGIDTTIDYIQGFGFDPQRLPRNLSLSLGSADVTPLEIVTGYAALANGGYKVSSYFIQRIEDQHGNLIFQANPPCANCNATQDTDSVDTTASRLSPSAPRIMDPRNAYLMYSMLQDVIRQGTATRARSLDRNDLAGKTGTTNDQKDAWFTGFNRDLVATTWVGFDQPAPLGRSEFGSTTALPIWIDFMETALDQTPENGPVQPDGIVRVKIDPATGLLAYPGQKNAIFEVFRAEDVPARSTQNAAGTGQITTDDIF</sequence>
<evidence type="ECO:0000259" key="31">
    <source>
        <dbReference type="Pfam" id="PF17092"/>
    </source>
</evidence>
<evidence type="ECO:0000256" key="21">
    <source>
        <dbReference type="ARBA" id="ARBA00023251"/>
    </source>
</evidence>
<dbReference type="GO" id="GO:0071555">
    <property type="term" value="P:cell wall organization"/>
    <property type="evidence" value="ECO:0007669"/>
    <property type="project" value="UniProtKB-KW"/>
</dbReference>
<dbReference type="Gene3D" id="1.10.3810.10">
    <property type="entry name" value="Biosynthetic peptidoglycan transglycosylase-like"/>
    <property type="match status" value="1"/>
</dbReference>